<dbReference type="AlphaFoldDB" id="A0A1E3H5Q7"/>
<gene>
    <name evidence="2" type="ORF">A6302_01174</name>
</gene>
<dbReference type="RefSeq" id="WP_069306158.1">
    <property type="nucleotide sequence ID" value="NZ_MCRJ01000020.1"/>
</dbReference>
<feature type="transmembrane region" description="Helical" evidence="1">
    <location>
        <begin position="42"/>
        <end position="61"/>
    </location>
</feature>
<organism evidence="2 3">
    <name type="scientific">Methylobrevis pamukkalensis</name>
    <dbReference type="NCBI Taxonomy" id="1439726"/>
    <lineage>
        <taxon>Bacteria</taxon>
        <taxon>Pseudomonadati</taxon>
        <taxon>Pseudomonadota</taxon>
        <taxon>Alphaproteobacteria</taxon>
        <taxon>Hyphomicrobiales</taxon>
        <taxon>Pleomorphomonadaceae</taxon>
        <taxon>Methylobrevis</taxon>
    </lineage>
</organism>
<keyword evidence="1" id="KW-0812">Transmembrane</keyword>
<evidence type="ECO:0000313" key="3">
    <source>
        <dbReference type="Proteomes" id="UP000094622"/>
    </source>
</evidence>
<evidence type="ECO:0000256" key="1">
    <source>
        <dbReference type="SAM" id="Phobius"/>
    </source>
</evidence>
<comment type="caution">
    <text evidence="2">The sequence shown here is derived from an EMBL/GenBank/DDBJ whole genome shotgun (WGS) entry which is preliminary data.</text>
</comment>
<dbReference type="EMBL" id="MCRJ01000020">
    <property type="protein sequence ID" value="ODN71485.1"/>
    <property type="molecule type" value="Genomic_DNA"/>
</dbReference>
<name>A0A1E3H5Q7_9HYPH</name>
<dbReference type="Proteomes" id="UP000094622">
    <property type="component" value="Unassembled WGS sequence"/>
</dbReference>
<keyword evidence="1" id="KW-1133">Transmembrane helix</keyword>
<proteinExistence type="predicted"/>
<accession>A0A1E3H5Q7</accession>
<sequence>MSFGKRGVVVAPKPRVVIEQPKEMDPEEPRDHTGGVSLTSRLLLVFIVLLVASTGLTYYLFIQLGHQLARSWESVGEVPNAEKFHTVVGFGGGQLEETEASIHRKCLASATSDLASIIRMHDGDASRVAWMYGPVGVRRVASYVDCSMTRPATDLCHPEVKGRIVDLVVSYLEVQKSEWRKEQEEQMMRDNSIFGFRDKEFDETVAKITEGSDYFDQKPRADDPAFLAPDPRIRRRLVSLAEKGILQEGDFAPGFFSKAPKFIAEIFATTKVTGAGCD</sequence>
<keyword evidence="1" id="KW-0472">Membrane</keyword>
<protein>
    <submittedName>
        <fullName evidence="2">Uncharacterized protein</fullName>
    </submittedName>
</protein>
<reference evidence="2 3" key="1">
    <citation type="submission" date="2016-07" db="EMBL/GenBank/DDBJ databases">
        <title>Draft Genome Sequence of Methylobrevis pamukkalensis PK2.</title>
        <authorList>
            <person name="Vasilenko O.V."/>
            <person name="Doronina N.V."/>
            <person name="Shmareva M.N."/>
            <person name="Tarlachkov S.V."/>
            <person name="Mustakhimov I."/>
            <person name="Trotsenko Y.A."/>
        </authorList>
    </citation>
    <scope>NUCLEOTIDE SEQUENCE [LARGE SCALE GENOMIC DNA]</scope>
    <source>
        <strain evidence="2 3">PK2</strain>
    </source>
</reference>
<evidence type="ECO:0000313" key="2">
    <source>
        <dbReference type="EMBL" id="ODN71485.1"/>
    </source>
</evidence>
<keyword evidence="3" id="KW-1185">Reference proteome</keyword>